<feature type="compositionally biased region" description="Basic and acidic residues" evidence="1">
    <location>
        <begin position="547"/>
        <end position="557"/>
    </location>
</feature>
<dbReference type="Gramene" id="GBG80572">
    <property type="protein sequence ID" value="GBG80572"/>
    <property type="gene ID" value="CBR_g31032"/>
</dbReference>
<dbReference type="GO" id="GO:0017056">
    <property type="term" value="F:structural constituent of nuclear pore"/>
    <property type="evidence" value="ECO:0007669"/>
    <property type="project" value="TreeGrafter"/>
</dbReference>
<feature type="region of interest" description="Disordered" evidence="1">
    <location>
        <begin position="532"/>
        <end position="690"/>
    </location>
</feature>
<feature type="compositionally biased region" description="Polar residues" evidence="1">
    <location>
        <begin position="989"/>
        <end position="1000"/>
    </location>
</feature>
<feature type="region of interest" description="Disordered" evidence="1">
    <location>
        <begin position="1"/>
        <end position="240"/>
    </location>
</feature>
<sequence>MNKDPRHTGNGVGQQHRLFLQCQAKQESWGRSSGTNEREAERDTQIVCPDVHVIRSRRPSHLRHVARHEENDDDGDEHDDSDDYGGNVDLGDDVADDDDDVDDEGDVDDDVRDDDDCDDDDDDDVDNGDDNEEDDGGDFGDGDDVADDDDVVDDVDDVDDNVDDDDDVDDVDEADDDVVDDDDDADEDDDDHDDNDGDDDDDDEDDDADGGGDDDGDDGGDDDDDDGKQESRGRSRLETGCVMEGTFSTPRIFESIFSRPQAMSAETHIRLAEPFRPCAKSVRHFNGVTTIHGATAEDFDEDPWMTVVPCRDAHLDDWGEGNWGSMESHCPWASQYKFANMLEFGDLIPLPDAILGHKFLNHMRKALSCISRYFSHLKCHNVRSSPRTWGGSRKQELVDCARRCSFLDQYPLRCPGISPRAVSYCCVRLTVSGSDFARVLCVAASNKSGKLVDAVVLVSRSEVVIEGSKFVPMRGPERVDGWPDLVIAGQVRNYSLFREVEEKAADIRDCIGNSLARSGVFVRSCGGCESRGAAGEGGDLGSGDATHVQREDARGQFDDSEDEATTRSPFSPSREIDTSVLSIPGARQQTAADPGEEGVLCGSDLEPAGGNGAEGEAVGGEGAQGTPQKRRGECQEELVGSSKKQKTKTPRTTGEKRKGRGVEEGHPGSKRPASKHKQPESGPSSPRPAIDVDAGYFLEYKDGVRTRREFEAAHYLWPPDTVVPPDHPSWKDDNIHVLLEPQRHSPEQDWGHDMVWHPGVILPAIRNGEWVMAVAIPGTGWVSYPRESKSNFLHLARISVLEKVKVENDTLAPGDLSLISTAGRLFDELQDKCWLELMEDYYELDTSPSKGVADWKVPPPSGPDGGSGGGSPGSGGDGGGDAGGGKGIPPMGERGSHGRNTTPGGSAGVAVSLSTGLPLVALGIRSAGKPKSAGIRITSGEEPPERSGMRSCSGLGDPSTDREIRSIAAQDGDVGTVSPARERRPQGLQRETASAGSGDTETTKSAEIRTSSGGVCRPGIVVSLRGAACTGTEGRSSRFGTGTAEGDEFRGREVGEETEEQKGAQEGEEEGEEEVEGEEAGETELIDLFEGREGVGSGEDEVEHTEDDAGRLTSSDNCTESITRMMSTTMPRQ</sequence>
<feature type="region of interest" description="Disordered" evidence="1">
    <location>
        <begin position="847"/>
        <end position="909"/>
    </location>
</feature>
<feature type="compositionally biased region" description="Basic and acidic residues" evidence="1">
    <location>
        <begin position="1047"/>
        <end position="1065"/>
    </location>
</feature>
<feature type="region of interest" description="Disordered" evidence="1">
    <location>
        <begin position="927"/>
        <end position="1133"/>
    </location>
</feature>
<protein>
    <submittedName>
        <fullName evidence="2">Uncharacterized protein</fullName>
    </submittedName>
</protein>
<organism evidence="2 3">
    <name type="scientific">Chara braunii</name>
    <name type="common">Braun's stonewort</name>
    <dbReference type="NCBI Taxonomy" id="69332"/>
    <lineage>
        <taxon>Eukaryota</taxon>
        <taxon>Viridiplantae</taxon>
        <taxon>Streptophyta</taxon>
        <taxon>Charophyceae</taxon>
        <taxon>Charales</taxon>
        <taxon>Characeae</taxon>
        <taxon>Chara</taxon>
    </lineage>
</organism>
<dbReference type="PANTHER" id="PTHR18898">
    <property type="entry name" value="NUCLEOPROTEIN TPR-RELATED"/>
    <property type="match status" value="1"/>
</dbReference>
<feature type="compositionally biased region" description="Acidic residues" evidence="1">
    <location>
        <begin position="90"/>
        <end position="227"/>
    </location>
</feature>
<feature type="compositionally biased region" description="Polar residues" evidence="1">
    <location>
        <begin position="23"/>
        <end position="35"/>
    </location>
</feature>
<gene>
    <name evidence="2" type="ORF">CBR_g31032</name>
</gene>
<reference evidence="2 3" key="1">
    <citation type="journal article" date="2018" name="Cell">
        <title>The Chara Genome: Secondary Complexity and Implications for Plant Terrestrialization.</title>
        <authorList>
            <person name="Nishiyama T."/>
            <person name="Sakayama H."/>
            <person name="Vries J.D."/>
            <person name="Buschmann H."/>
            <person name="Saint-Marcoux D."/>
            <person name="Ullrich K.K."/>
            <person name="Haas F.B."/>
            <person name="Vanderstraeten L."/>
            <person name="Becker D."/>
            <person name="Lang D."/>
            <person name="Vosolsobe S."/>
            <person name="Rombauts S."/>
            <person name="Wilhelmsson P.K.I."/>
            <person name="Janitza P."/>
            <person name="Kern R."/>
            <person name="Heyl A."/>
            <person name="Rumpler F."/>
            <person name="Villalobos L.I.A.C."/>
            <person name="Clay J.M."/>
            <person name="Skokan R."/>
            <person name="Toyoda A."/>
            <person name="Suzuki Y."/>
            <person name="Kagoshima H."/>
            <person name="Schijlen E."/>
            <person name="Tajeshwar N."/>
            <person name="Catarino B."/>
            <person name="Hetherington A.J."/>
            <person name="Saltykova A."/>
            <person name="Bonnot C."/>
            <person name="Breuninger H."/>
            <person name="Symeonidi A."/>
            <person name="Radhakrishnan G.V."/>
            <person name="Van Nieuwerburgh F."/>
            <person name="Deforce D."/>
            <person name="Chang C."/>
            <person name="Karol K.G."/>
            <person name="Hedrich R."/>
            <person name="Ulvskov P."/>
            <person name="Glockner G."/>
            <person name="Delwiche C.F."/>
            <person name="Petrasek J."/>
            <person name="Van de Peer Y."/>
            <person name="Friml J."/>
            <person name="Beilby M."/>
            <person name="Dolan L."/>
            <person name="Kohara Y."/>
            <person name="Sugano S."/>
            <person name="Fujiyama A."/>
            <person name="Delaux P.-M."/>
            <person name="Quint M."/>
            <person name="TheiBen G."/>
            <person name="Hagemann M."/>
            <person name="Harholt J."/>
            <person name="Dunand C."/>
            <person name="Zachgo S."/>
            <person name="Langdale J."/>
            <person name="Maumus F."/>
            <person name="Straeten D.V.D."/>
            <person name="Gould S.B."/>
            <person name="Rensing S.A."/>
        </authorList>
    </citation>
    <scope>NUCLEOTIDE SEQUENCE [LARGE SCALE GENOMIC DNA]</scope>
    <source>
        <strain evidence="2 3">S276</strain>
    </source>
</reference>
<dbReference type="AlphaFoldDB" id="A0A388LED4"/>
<name>A0A388LED4_CHABU</name>
<feature type="compositionally biased region" description="Basic and acidic residues" evidence="1">
    <location>
        <begin position="228"/>
        <end position="237"/>
    </location>
</feature>
<dbReference type="GO" id="GO:0006406">
    <property type="term" value="P:mRNA export from nucleus"/>
    <property type="evidence" value="ECO:0007669"/>
    <property type="project" value="TreeGrafter"/>
</dbReference>
<feature type="compositionally biased region" description="Basic residues" evidence="1">
    <location>
        <begin position="54"/>
        <end position="66"/>
    </location>
</feature>
<dbReference type="PANTHER" id="PTHR18898:SF2">
    <property type="entry name" value="NUCLEOPROTEIN TPR"/>
    <property type="match status" value="1"/>
</dbReference>
<evidence type="ECO:0000313" key="2">
    <source>
        <dbReference type="EMBL" id="GBG80572.1"/>
    </source>
</evidence>
<dbReference type="STRING" id="69332.A0A388LED4"/>
<feature type="compositionally biased region" description="Acidic residues" evidence="1">
    <location>
        <begin position="71"/>
        <end position="83"/>
    </location>
</feature>
<feature type="compositionally biased region" description="Polar residues" evidence="1">
    <location>
        <begin position="1112"/>
        <end position="1133"/>
    </location>
</feature>
<dbReference type="GO" id="GO:0005643">
    <property type="term" value="C:nuclear pore"/>
    <property type="evidence" value="ECO:0007669"/>
    <property type="project" value="TreeGrafter"/>
</dbReference>
<dbReference type="Proteomes" id="UP000265515">
    <property type="component" value="Unassembled WGS sequence"/>
</dbReference>
<feature type="compositionally biased region" description="Gly residues" evidence="1">
    <location>
        <begin position="863"/>
        <end position="887"/>
    </location>
</feature>
<accession>A0A388LED4</accession>
<evidence type="ECO:0000313" key="3">
    <source>
        <dbReference type="Proteomes" id="UP000265515"/>
    </source>
</evidence>
<feature type="compositionally biased region" description="Basic and acidic residues" evidence="1">
    <location>
        <begin position="653"/>
        <end position="667"/>
    </location>
</feature>
<comment type="caution">
    <text evidence="2">The sequence shown here is derived from an EMBL/GenBank/DDBJ whole genome shotgun (WGS) entry which is preliminary data.</text>
</comment>
<proteinExistence type="predicted"/>
<dbReference type="GO" id="GO:1901673">
    <property type="term" value="P:regulation of mitotic spindle assembly"/>
    <property type="evidence" value="ECO:0007669"/>
    <property type="project" value="TreeGrafter"/>
</dbReference>
<evidence type="ECO:0000256" key="1">
    <source>
        <dbReference type="SAM" id="MobiDB-lite"/>
    </source>
</evidence>
<dbReference type="EMBL" id="BFEA01000350">
    <property type="protein sequence ID" value="GBG80572.1"/>
    <property type="molecule type" value="Genomic_DNA"/>
</dbReference>
<keyword evidence="3" id="KW-1185">Reference proteome</keyword>
<feature type="compositionally biased region" description="Gly residues" evidence="1">
    <location>
        <begin position="609"/>
        <end position="623"/>
    </location>
</feature>
<feature type="compositionally biased region" description="Acidic residues" evidence="1">
    <location>
        <begin position="1066"/>
        <end position="1087"/>
    </location>
</feature>